<evidence type="ECO:0000313" key="2">
    <source>
        <dbReference type="Proteomes" id="UP001589646"/>
    </source>
</evidence>
<name>A0ABV5Q1P4_9ACTN</name>
<dbReference type="EMBL" id="JBHMCE010000006">
    <property type="protein sequence ID" value="MFB9529239.1"/>
    <property type="molecule type" value="Genomic_DNA"/>
</dbReference>
<protein>
    <submittedName>
        <fullName evidence="1">Uncharacterized protein</fullName>
    </submittedName>
</protein>
<gene>
    <name evidence="1" type="ORF">ACFFRN_21745</name>
</gene>
<keyword evidence="2" id="KW-1185">Reference proteome</keyword>
<accession>A0ABV5Q1P4</accession>
<sequence length="228" mass="25392">MWRIGGVDTPKGYIRGRLGCETEMGIDHWDDEQLDFVPEILPAGAASPFVIRLSDFAAVFQVRSPVIRVASFTGALRAILREQMDEQWEIAPPAKEKSFEEWRKTVDKIIRLSVRFTPPSSSEGGSETDQLITEMRLDSASLELKSESGIETNGNIAQQMLDHVDRRHVQASATGVRENGEVPVETVWDSQLHGESLITTIAVDQKTGEATFESLFEEVEIMELGETS</sequence>
<proteinExistence type="predicted"/>
<organism evidence="1 2">
    <name type="scientific">Nonomuraea roseola</name>
    <dbReference type="NCBI Taxonomy" id="46179"/>
    <lineage>
        <taxon>Bacteria</taxon>
        <taxon>Bacillati</taxon>
        <taxon>Actinomycetota</taxon>
        <taxon>Actinomycetes</taxon>
        <taxon>Streptosporangiales</taxon>
        <taxon>Streptosporangiaceae</taxon>
        <taxon>Nonomuraea</taxon>
    </lineage>
</organism>
<evidence type="ECO:0000313" key="1">
    <source>
        <dbReference type="EMBL" id="MFB9529239.1"/>
    </source>
</evidence>
<dbReference type="Proteomes" id="UP001589646">
    <property type="component" value="Unassembled WGS sequence"/>
</dbReference>
<comment type="caution">
    <text evidence="1">The sequence shown here is derived from an EMBL/GenBank/DDBJ whole genome shotgun (WGS) entry which is preliminary data.</text>
</comment>
<dbReference type="RefSeq" id="WP_346128678.1">
    <property type="nucleotide sequence ID" value="NZ_BAAAXC010000015.1"/>
</dbReference>
<reference evidence="1 2" key="1">
    <citation type="submission" date="2024-09" db="EMBL/GenBank/DDBJ databases">
        <authorList>
            <person name="Sun Q."/>
            <person name="Mori K."/>
        </authorList>
    </citation>
    <scope>NUCLEOTIDE SEQUENCE [LARGE SCALE GENOMIC DNA]</scope>
    <source>
        <strain evidence="1 2">JCM 3323</strain>
    </source>
</reference>